<name>A0A183EBE7_9BILA</name>
<accession>A0A183EBE7</accession>
<organism evidence="3">
    <name type="scientific">Gongylonema pulchrum</name>
    <dbReference type="NCBI Taxonomy" id="637853"/>
    <lineage>
        <taxon>Eukaryota</taxon>
        <taxon>Metazoa</taxon>
        <taxon>Ecdysozoa</taxon>
        <taxon>Nematoda</taxon>
        <taxon>Chromadorea</taxon>
        <taxon>Rhabditida</taxon>
        <taxon>Spirurina</taxon>
        <taxon>Spiruromorpha</taxon>
        <taxon>Spiruroidea</taxon>
        <taxon>Gongylonematidae</taxon>
        <taxon>Gongylonema</taxon>
    </lineage>
</organism>
<proteinExistence type="predicted"/>
<protein>
    <submittedName>
        <fullName evidence="3">Kinesin motor domain-containing protein</fullName>
    </submittedName>
</protein>
<reference evidence="3" key="1">
    <citation type="submission" date="2016-06" db="UniProtKB">
        <authorList>
            <consortium name="WormBaseParasite"/>
        </authorList>
    </citation>
    <scope>IDENTIFICATION</scope>
</reference>
<keyword evidence="2" id="KW-1185">Reference proteome</keyword>
<reference evidence="1 2" key="2">
    <citation type="submission" date="2018-11" db="EMBL/GenBank/DDBJ databases">
        <authorList>
            <consortium name="Pathogen Informatics"/>
        </authorList>
    </citation>
    <scope>NUCLEOTIDE SEQUENCE [LARGE SCALE GENOMIC DNA]</scope>
</reference>
<dbReference type="AlphaFoldDB" id="A0A183EBE7"/>
<dbReference type="Proteomes" id="UP000271098">
    <property type="component" value="Unassembled WGS sequence"/>
</dbReference>
<gene>
    <name evidence="1" type="ORF">GPUH_LOCUS18289</name>
</gene>
<sequence length="126" mass="14517">MLSGSSLNGMEPNRMVLRIAPLIQPASSGKVSFGNAAKEIKYQNEMPLFDYLQNLEEQFSDCAQMYLTYRHLSTLEAATSRQNPSLAFLCFTIHQPLHESAKNQWSALKFKIFYFLDMHKCEQFLE</sequence>
<evidence type="ECO:0000313" key="1">
    <source>
        <dbReference type="EMBL" id="VDN31422.1"/>
    </source>
</evidence>
<evidence type="ECO:0000313" key="3">
    <source>
        <dbReference type="WBParaSite" id="GPUH_0001831301-mRNA-1"/>
    </source>
</evidence>
<evidence type="ECO:0000313" key="2">
    <source>
        <dbReference type="Proteomes" id="UP000271098"/>
    </source>
</evidence>
<dbReference type="WBParaSite" id="GPUH_0001831301-mRNA-1">
    <property type="protein sequence ID" value="GPUH_0001831301-mRNA-1"/>
    <property type="gene ID" value="GPUH_0001831301"/>
</dbReference>
<dbReference type="EMBL" id="UYRT01086507">
    <property type="protein sequence ID" value="VDN31422.1"/>
    <property type="molecule type" value="Genomic_DNA"/>
</dbReference>